<organism evidence="2 3">
    <name type="scientific">Salvia divinorum</name>
    <name type="common">Maria pastora</name>
    <name type="synonym">Diviner's sage</name>
    <dbReference type="NCBI Taxonomy" id="28513"/>
    <lineage>
        <taxon>Eukaryota</taxon>
        <taxon>Viridiplantae</taxon>
        <taxon>Streptophyta</taxon>
        <taxon>Embryophyta</taxon>
        <taxon>Tracheophyta</taxon>
        <taxon>Spermatophyta</taxon>
        <taxon>Magnoliopsida</taxon>
        <taxon>eudicotyledons</taxon>
        <taxon>Gunneridae</taxon>
        <taxon>Pentapetalae</taxon>
        <taxon>asterids</taxon>
        <taxon>lamiids</taxon>
        <taxon>Lamiales</taxon>
        <taxon>Lamiaceae</taxon>
        <taxon>Nepetoideae</taxon>
        <taxon>Mentheae</taxon>
        <taxon>Salviinae</taxon>
        <taxon>Salvia</taxon>
        <taxon>Salvia subgen. Calosphace</taxon>
    </lineage>
</organism>
<name>A0ABD1FL94_SALDI</name>
<accession>A0ABD1FL94</accession>
<keyword evidence="3" id="KW-1185">Reference proteome</keyword>
<dbReference type="Proteomes" id="UP001567538">
    <property type="component" value="Unassembled WGS sequence"/>
</dbReference>
<proteinExistence type="predicted"/>
<dbReference type="PANTHER" id="PTHR33984:SF10">
    <property type="entry name" value="S1 MOTIF DOMAIN-CONTAINING PROTEIN"/>
    <property type="match status" value="1"/>
</dbReference>
<protein>
    <submittedName>
        <fullName evidence="2">Uncharacterized protein</fullName>
    </submittedName>
</protein>
<dbReference type="EMBL" id="JBEAFC010000014">
    <property type="protein sequence ID" value="KAL1532604.1"/>
    <property type="molecule type" value="Genomic_DNA"/>
</dbReference>
<dbReference type="PANTHER" id="PTHR33984">
    <property type="entry name" value="OS02G0717600 PROTEIN"/>
    <property type="match status" value="1"/>
</dbReference>
<evidence type="ECO:0000313" key="3">
    <source>
        <dbReference type="Proteomes" id="UP001567538"/>
    </source>
</evidence>
<dbReference type="AlphaFoldDB" id="A0ABD1FL94"/>
<evidence type="ECO:0000256" key="1">
    <source>
        <dbReference type="SAM" id="MobiDB-lite"/>
    </source>
</evidence>
<gene>
    <name evidence="2" type="ORF">AAHA92_32591</name>
</gene>
<sequence>MAPSQKVVCVKQVKQETAEEWDETMPLPGDIIEGVGEDSADEAFVSAKARADLNSQLGRIHRVAGAVWLKVRRGEGTIKLRVCVVPVANGKLQKKFTVRAASDERHVAVLAEMTFQECFDLQEMSRRVVNLDFKGFHRKGIKYDWKHKVGSCLPDRRSTVVSSILFMPLSRERGMKAPTVRAMAWFSAAISSGIPLVFTTIQTEQIITSETSQTTSRQQNTNMTTPNRTLPTTGRVQIQMDIKRTEEGFICVNSVARGTAAERAGLGQLFQQANRTRHLLVISRLKGKSLMPSTVDSDGLIQCCDNADIRRELFFAMEKADSIQLHLMSWPSEAVVSSPASVVATLRPPESY</sequence>
<feature type="region of interest" description="Disordered" evidence="1">
    <location>
        <begin position="209"/>
        <end position="232"/>
    </location>
</feature>
<comment type="caution">
    <text evidence="2">The sequence shown here is derived from an EMBL/GenBank/DDBJ whole genome shotgun (WGS) entry which is preliminary data.</text>
</comment>
<evidence type="ECO:0000313" key="2">
    <source>
        <dbReference type="EMBL" id="KAL1532604.1"/>
    </source>
</evidence>
<reference evidence="2 3" key="1">
    <citation type="submission" date="2024-06" db="EMBL/GenBank/DDBJ databases">
        <title>A chromosome level genome sequence of Diviner's sage (Salvia divinorum).</title>
        <authorList>
            <person name="Ford S.A."/>
            <person name="Ro D.-K."/>
            <person name="Ness R.W."/>
            <person name="Phillips M.A."/>
        </authorList>
    </citation>
    <scope>NUCLEOTIDE SEQUENCE [LARGE SCALE GENOMIC DNA]</scope>
    <source>
        <strain evidence="2">SAF-2024a</strain>
        <tissue evidence="2">Leaf</tissue>
    </source>
</reference>
<feature type="compositionally biased region" description="Low complexity" evidence="1">
    <location>
        <begin position="209"/>
        <end position="225"/>
    </location>
</feature>